<evidence type="ECO:0000256" key="1">
    <source>
        <dbReference type="SAM" id="Coils"/>
    </source>
</evidence>
<sequence>MYTELEKQVQDMKRLFVEKDEEIKRLNDLFCEKLDELDEVVPKIIHDDKAILLNHNMM</sequence>
<feature type="coiled-coil region" evidence="1">
    <location>
        <begin position="2"/>
        <end position="29"/>
    </location>
</feature>
<evidence type="ECO:0000313" key="2">
    <source>
        <dbReference type="EMBL" id="CAG8645449.1"/>
    </source>
</evidence>
<proteinExistence type="predicted"/>
<accession>A0A9N9DQU2</accession>
<keyword evidence="3" id="KW-1185">Reference proteome</keyword>
<name>A0A9N9DQU2_9GLOM</name>
<dbReference type="EMBL" id="CAJVPZ010013036">
    <property type="protein sequence ID" value="CAG8645449.1"/>
    <property type="molecule type" value="Genomic_DNA"/>
</dbReference>
<organism evidence="2 3">
    <name type="scientific">Racocetra fulgida</name>
    <dbReference type="NCBI Taxonomy" id="60492"/>
    <lineage>
        <taxon>Eukaryota</taxon>
        <taxon>Fungi</taxon>
        <taxon>Fungi incertae sedis</taxon>
        <taxon>Mucoromycota</taxon>
        <taxon>Glomeromycotina</taxon>
        <taxon>Glomeromycetes</taxon>
        <taxon>Diversisporales</taxon>
        <taxon>Gigasporaceae</taxon>
        <taxon>Racocetra</taxon>
    </lineage>
</organism>
<protein>
    <submittedName>
        <fullName evidence="2">9460_t:CDS:1</fullName>
    </submittedName>
</protein>
<evidence type="ECO:0000313" key="3">
    <source>
        <dbReference type="Proteomes" id="UP000789396"/>
    </source>
</evidence>
<keyword evidence="1" id="KW-0175">Coiled coil</keyword>
<dbReference type="AlphaFoldDB" id="A0A9N9DQU2"/>
<comment type="caution">
    <text evidence="2">The sequence shown here is derived from an EMBL/GenBank/DDBJ whole genome shotgun (WGS) entry which is preliminary data.</text>
</comment>
<gene>
    <name evidence="2" type="ORF">RFULGI_LOCUS8234</name>
</gene>
<dbReference type="Proteomes" id="UP000789396">
    <property type="component" value="Unassembled WGS sequence"/>
</dbReference>
<reference evidence="2" key="1">
    <citation type="submission" date="2021-06" db="EMBL/GenBank/DDBJ databases">
        <authorList>
            <person name="Kallberg Y."/>
            <person name="Tangrot J."/>
            <person name="Rosling A."/>
        </authorList>
    </citation>
    <scope>NUCLEOTIDE SEQUENCE</scope>
    <source>
        <strain evidence="2">IN212</strain>
    </source>
</reference>